<evidence type="ECO:0000313" key="1">
    <source>
        <dbReference type="EMBL" id="ACB28021.1"/>
    </source>
</evidence>
<dbReference type="AlphaFoldDB" id="B1M946"/>
<dbReference type="HOGENOM" id="CLU_2382842_0_0_5"/>
<evidence type="ECO:0000313" key="2">
    <source>
        <dbReference type="Proteomes" id="UP000006589"/>
    </source>
</evidence>
<accession>B1M946</accession>
<protein>
    <submittedName>
        <fullName evidence="1">Uncharacterized protein</fullName>
    </submittedName>
</protein>
<reference evidence="1 2" key="1">
    <citation type="submission" date="2008-03" db="EMBL/GenBank/DDBJ databases">
        <title>Complete sequence of plasmid1 of Methylobacterium radiotolerans JCM 2831.</title>
        <authorList>
            <consortium name="US DOE Joint Genome Institute"/>
            <person name="Copeland A."/>
            <person name="Lucas S."/>
            <person name="Lapidus A."/>
            <person name="Glavina del Rio T."/>
            <person name="Dalin E."/>
            <person name="Tice H."/>
            <person name="Bruce D."/>
            <person name="Goodwin L."/>
            <person name="Pitluck S."/>
            <person name="Kiss H."/>
            <person name="Brettin T."/>
            <person name="Detter J.C."/>
            <person name="Han C."/>
            <person name="Kuske C.R."/>
            <person name="Schmutz J."/>
            <person name="Larimer F."/>
            <person name="Land M."/>
            <person name="Hauser L."/>
            <person name="Kyrpides N."/>
            <person name="Mikhailova N."/>
            <person name="Marx C.J."/>
            <person name="Richardson P."/>
        </authorList>
    </citation>
    <scope>NUCLEOTIDE SEQUENCE [LARGE SCALE GENOMIC DNA]</scope>
    <source>
        <strain evidence="2">ATCC 27329 / DSM 1819 / JCM 2831 / NBRC 15690 / NCIMB 10815 / 0-1</strain>
        <plasmid evidence="2">Plasmid pMRAD01</plasmid>
    </source>
</reference>
<gene>
    <name evidence="1" type="ordered locus">Mrad2831_6092</name>
</gene>
<sequence>MTRWYSLPGTATVSSFRHCYDGSRSLAAPGALNCARRRGSPAAAQCEGAAQKMAMHASHEGRFTGDEKGLFARRIPDAGPRYAGIGARTLTRYR</sequence>
<dbReference type="EMBL" id="CP001002">
    <property type="protein sequence ID" value="ACB28021.1"/>
    <property type="molecule type" value="Genomic_DNA"/>
</dbReference>
<geneLocation type="plasmid" evidence="1 2">
    <name>pMRAD01</name>
</geneLocation>
<name>B1M946_METRJ</name>
<organism evidence="1 2">
    <name type="scientific">Methylobacterium radiotolerans (strain ATCC 27329 / DSM 1819 / JCM 2831 / NBRC 15690 / NCIMB 10815 / 0-1)</name>
    <dbReference type="NCBI Taxonomy" id="426355"/>
    <lineage>
        <taxon>Bacteria</taxon>
        <taxon>Pseudomonadati</taxon>
        <taxon>Pseudomonadota</taxon>
        <taxon>Alphaproteobacteria</taxon>
        <taxon>Hyphomicrobiales</taxon>
        <taxon>Methylobacteriaceae</taxon>
        <taxon>Methylobacterium</taxon>
    </lineage>
</organism>
<proteinExistence type="predicted"/>
<dbReference type="Proteomes" id="UP000006589">
    <property type="component" value="Plasmid pMRAD01"/>
</dbReference>
<keyword evidence="1" id="KW-0614">Plasmid</keyword>
<dbReference type="KEGG" id="mrd:Mrad2831_6092"/>